<dbReference type="EMBL" id="JAQJVI010000031">
    <property type="protein sequence ID" value="MDA7023857.1"/>
    <property type="molecule type" value="Genomic_DNA"/>
</dbReference>
<sequence length="68" mass="7477">MPVQAVEKLACTGTKALLFTQVGNWVISRVCQQIADWQRAGEEGIQVTVNVSCQQTADETFSRFSGDE</sequence>
<dbReference type="InterPro" id="IPR035919">
    <property type="entry name" value="EAL_sf"/>
</dbReference>
<organism evidence="1 2">
    <name type="scientific">Pseudomonas fragi</name>
    <dbReference type="NCBI Taxonomy" id="296"/>
    <lineage>
        <taxon>Bacteria</taxon>
        <taxon>Pseudomonadati</taxon>
        <taxon>Pseudomonadota</taxon>
        <taxon>Gammaproteobacteria</taxon>
        <taxon>Pseudomonadales</taxon>
        <taxon>Pseudomonadaceae</taxon>
        <taxon>Pseudomonas</taxon>
    </lineage>
</organism>
<protein>
    <submittedName>
        <fullName evidence="1">EAL domain-containing protein</fullName>
    </submittedName>
</protein>
<dbReference type="RefSeq" id="WP_095024668.1">
    <property type="nucleotide sequence ID" value="NZ_CAUQLY010000005.1"/>
</dbReference>
<dbReference type="Proteomes" id="UP001212337">
    <property type="component" value="Unassembled WGS sequence"/>
</dbReference>
<evidence type="ECO:0000313" key="2">
    <source>
        <dbReference type="Proteomes" id="UP001212337"/>
    </source>
</evidence>
<keyword evidence="2" id="KW-1185">Reference proteome</keyword>
<name>A0ABT4WXJ1_PSEFR</name>
<gene>
    <name evidence="1" type="ORF">PI499_18495</name>
</gene>
<dbReference type="Gene3D" id="3.20.20.450">
    <property type="entry name" value="EAL domain"/>
    <property type="match status" value="1"/>
</dbReference>
<evidence type="ECO:0000313" key="1">
    <source>
        <dbReference type="EMBL" id="MDA7023857.1"/>
    </source>
</evidence>
<accession>A0ABT4WXJ1</accession>
<dbReference type="SUPFAM" id="SSF141868">
    <property type="entry name" value="EAL domain-like"/>
    <property type="match status" value="1"/>
</dbReference>
<comment type="caution">
    <text evidence="1">The sequence shown here is derived from an EMBL/GenBank/DDBJ whole genome shotgun (WGS) entry which is preliminary data.</text>
</comment>
<proteinExistence type="predicted"/>
<reference evidence="1 2" key="1">
    <citation type="submission" date="2023-01" db="EMBL/GenBank/DDBJ databases">
        <title>Effects of deletion of Siderophore biosynthase gene in Pseudomonas fragi on quorum sensing and spoliage ability.</title>
        <authorList>
            <person name="Cui F."/>
            <person name="Wang D."/>
            <person name="Liu J."/>
            <person name="Wang Q."/>
            <person name="Li T."/>
            <person name="Li J."/>
        </authorList>
    </citation>
    <scope>NUCLEOTIDE SEQUENCE [LARGE SCALE GENOMIC DNA]</scope>
    <source>
        <strain evidence="1 2">MS-10</strain>
    </source>
</reference>